<gene>
    <name evidence="1" type="ORF">MALGJ_03380</name>
</gene>
<proteinExistence type="predicted"/>
<sequence>MHRRAGSDVAARITRVADMVAATPDVFRSVLASIDSPAAHEVVDRLLPRLERHTQDIARRIGR</sequence>
<accession>A0A7I9Y4W2</accession>
<evidence type="ECO:0000313" key="1">
    <source>
        <dbReference type="EMBL" id="GFG83662.1"/>
    </source>
</evidence>
<dbReference type="AlphaFoldDB" id="A0A7I9Y4W2"/>
<comment type="caution">
    <text evidence="1">The sequence shown here is derived from an EMBL/GenBank/DDBJ whole genome shotgun (WGS) entry which is preliminary data.</text>
</comment>
<protein>
    <submittedName>
        <fullName evidence="1">Uncharacterized protein</fullName>
    </submittedName>
</protein>
<dbReference type="EMBL" id="BLKY01000001">
    <property type="protein sequence ID" value="GFG83662.1"/>
    <property type="molecule type" value="Genomic_DNA"/>
</dbReference>
<organism evidence="1 2">
    <name type="scientific">Mycolicibacter algericus</name>
    <name type="common">Mycobacterium algericum</name>
    <dbReference type="NCBI Taxonomy" id="1288388"/>
    <lineage>
        <taxon>Bacteria</taxon>
        <taxon>Bacillati</taxon>
        <taxon>Actinomycetota</taxon>
        <taxon>Actinomycetes</taxon>
        <taxon>Mycobacteriales</taxon>
        <taxon>Mycobacteriaceae</taxon>
        <taxon>Mycolicibacter</taxon>
    </lineage>
</organism>
<evidence type="ECO:0000313" key="2">
    <source>
        <dbReference type="Proteomes" id="UP000465305"/>
    </source>
</evidence>
<reference evidence="1 2" key="1">
    <citation type="journal article" date="2019" name="Emerg. Microbes Infect.">
        <title>Comprehensive subspecies identification of 175 nontuberculous mycobacteria species based on 7547 genomic profiles.</title>
        <authorList>
            <person name="Matsumoto Y."/>
            <person name="Kinjo T."/>
            <person name="Motooka D."/>
            <person name="Nabeya D."/>
            <person name="Jung N."/>
            <person name="Uechi K."/>
            <person name="Horii T."/>
            <person name="Iida T."/>
            <person name="Fujita J."/>
            <person name="Nakamura S."/>
        </authorList>
    </citation>
    <scope>NUCLEOTIDE SEQUENCE [LARGE SCALE GENOMIC DNA]</scope>
    <source>
        <strain evidence="1 2">JCM 30723</strain>
    </source>
</reference>
<name>A0A7I9Y4W2_MYCAL</name>
<dbReference type="Proteomes" id="UP000465305">
    <property type="component" value="Unassembled WGS sequence"/>
</dbReference>